<proteinExistence type="predicted"/>
<evidence type="ECO:0000313" key="9">
    <source>
        <dbReference type="Proteomes" id="UP001458946"/>
    </source>
</evidence>
<feature type="compositionally biased region" description="Low complexity" evidence="5">
    <location>
        <begin position="2693"/>
        <end position="2715"/>
    </location>
</feature>
<dbReference type="Pfam" id="PF04357">
    <property type="entry name" value="TamB"/>
    <property type="match status" value="1"/>
</dbReference>
<evidence type="ECO:0000256" key="1">
    <source>
        <dbReference type="ARBA" id="ARBA00004167"/>
    </source>
</evidence>
<evidence type="ECO:0000256" key="2">
    <source>
        <dbReference type="ARBA" id="ARBA00022692"/>
    </source>
</evidence>
<evidence type="ECO:0000256" key="4">
    <source>
        <dbReference type="ARBA" id="ARBA00023136"/>
    </source>
</evidence>
<feature type="domain" description="Translocation and assembly module TamB C-terminal" evidence="7">
    <location>
        <begin position="2933"/>
        <end position="3357"/>
    </location>
</feature>
<feature type="compositionally biased region" description="Basic and acidic residues" evidence="5">
    <location>
        <begin position="1"/>
        <end position="11"/>
    </location>
</feature>
<keyword evidence="9" id="KW-1185">Reference proteome</keyword>
<feature type="transmembrane region" description="Helical" evidence="6">
    <location>
        <begin position="26"/>
        <end position="44"/>
    </location>
</feature>
<organism evidence="8 9">
    <name type="scientific">Deinococcus xinjiangensis</name>
    <dbReference type="NCBI Taxonomy" id="457454"/>
    <lineage>
        <taxon>Bacteria</taxon>
        <taxon>Thermotogati</taxon>
        <taxon>Deinococcota</taxon>
        <taxon>Deinococci</taxon>
        <taxon>Deinococcales</taxon>
        <taxon>Deinococcaceae</taxon>
        <taxon>Deinococcus</taxon>
    </lineage>
</organism>
<dbReference type="Proteomes" id="UP001458946">
    <property type="component" value="Unassembled WGS sequence"/>
</dbReference>
<sequence>MTDAPEQKEPLDPSPRPPRPVRRRRIWPWVLLGTGLVVGGLVAYSPTLLGGLLLSRLGEQAGVKGGNVSGPLWSPTISNATINQAGITATVGRANITATSVNPVTRTAHLNIAVSDSKVALNLKELLSGQGGGGAGGGNGWKWVIDKVDIQNTELTVDGQGVNVPNISARLSRGEDGSVLLHGRTPEGPLSAKVSVDQTSAGSNKFTVDIDADARIARQYWKGIEAGRVKGRYLIDLGATKDAVQGDLRVIGGVLQVPEAQFVRIADVNGRVIHRGDSITVKLAGHGWDGPITAEGGVDLKAHNWTVTADAAPTLGGLGRALHTTGEGDLKLRVTAGGWSTVRVKGYGQGAGKLAGVPFRDGNFEYTYLSEDAQSRAEGGTGAGQTNDLSFSAVTEIAGQQKLEGQWAFGRKGHATLVGGFAGKAMNVAADIDPENVLSLSGSALGGPLRGTFALKGQKIDAVLNPTFAAAKARIALSGTPEDLRATVTGGQAGPFALSGTVNYNKAGLQADFGTVKLNLDRNFKGTWSADGLSGAGLRLSGAGQLNLTSGDVTGDVQANVPAVQGQLGGPLRLNYVQQRGTFSPDGQRLTWQGDTFRLQAADLPLVGGARASGNLLVTNQLRAFGDLRVVGGGYDLSARARGSSASLRGTAGGVTVLADTNLQAPYRTEARIAGTDIRGNLSVQGGVRFSLTTLGERASGVLNGENWDVTGRVNLAALRPLLPVKDLSGLLDLNLAGLGGTAQVRASAAGAQVSGQLTRTVGSATGGRVLADLNATLPELNGEKPTANLSGQVYPAVQASGTVDYLGQTLNAALSGPYGNIAAHVTGRTGALSFGGVTLPAQGVDIRGTLTPALSAAGRWGNLNASYDAGTGLLRVTGEQALTAFGQTGSVRGRATWGPNFKGAVEARGTLDQYTVALSGPWSRLNVLLTDGEGLRGTGTASLPAGKYDIDVSGPLTLAGQPTLLVDGNIQGTGANPTGTVYVRDSKGGHASVQLRGFDNLQVSAVNLTLGGQVLAGQLRAQNGVLNGQLRAGPLNMVAQNGRLRATGEWAGQQIVASGKLTLPATVSDLQVRVTGPYLSAQASGEVANLRGSVTLRQQQYGSPEARLILPAQSFPLRASLTGARATVGGLTWQSGSWRGDLGLRYAVQTAAAGRQGGSLRLQGYANTLTALPSGPLSGRLQVLPSVGGTLTAPLAPYTGLLPAQVRPLIVAGRLVAQVRPTGATLSLQQTQYQQQPLGLSAQLDWRSGIKVQGALTHPNSRLPFVYDGQNLRVSGAALDARTLQPVLSGAAGRINLDLNVPNMQFARATGQANMNVQAQGQRAQGRVSLSAGQLSANLQSTLSGVDLRLSGPIYPKANAALYLRSGQDRLNATLTGQAEGTLTLLGVGLLNGKNINFNATGTGLSAPNATAKLAANYAGATLDATLQRKSGSGLAAWATAGTLNIPDLQALAGSAGNLSATIGGTLADVRLNATGTVSGINFSAPARYADGTLRVVGAQATLPQGTVTVSGPVFPKLQLSGKADLHDILAGSYTAQVGGTFAKPDVRLQGQLRSDLSGLQAAGTQLSARLYGKDWRADLSGPRLAGRVRGQLNSGAVGGLYSADLTLHTNYVSGQNNVRLDGPLGWKAGGAGWSGNLRATGDVPSGPLDALLTGRGTLNASGTLGSGDKQAGFTAQLPADLPLKPAGILTVTHLDAGAFWGRAGELRASGTATLGGPSWAKLQAGFAGKLDDRLGELSGDLRATYDAGNVQATMQGPNTNGQLSLRSGRYDATLKTASLRLARLLPSSMKVDALTFAGSVGARGTLSGGPEQLELQNVALRGQQAQVGPFSLYGSARYVPVGAGRAEALEASLRGSLRGGSLSAEGSLPSGLNVLVNDVPTNYAEAASFGVGKLNAALKLTGAVSNPYVSGTANVVTDELAANLALSGSIKDPQAHANLKLLGSTTGQLYADLSRPDWQKGTAQMRLYGTVQSGQNRADLNLGGVWPNLSGTVGAQIGGLKQPVQLVGNGQGAYTLSAGDLGGGQVRLTGGDGLIPKLGGELLLYPMKAVEGSSGQATVSATLGGTLSAPTAAGQITTLGASASGVTLLDTLGAFTANTGGVSGTLTQKGQTVGTLKGSALTLSGLTVTAANSTIQASGTANLAGPTGLEANLDLSASGNLAGQLKATYAAQTLALSGKISTAGFDSTLDLAAHSQRGWSGTALLSGGPNGLLTSPAKLKVSGPLAHPLATGEAGVLGAGAKIVANAQGVQVRLVDGPQATASGAVEVRPNAAGEWVWSGATSLSRPELSLSLTPSGPLADPNVLLSVRRGEWRAAGTASLGSANLSVSDGEKDGSVVWNGKEAQINLPALDLSRLQIAGVNGLVTAEGSLATNGSSGQIDFTVRSFTAPQELPLLRIRPSGDISGSVSLQGGRPKLQANAALNAGTLNLSATQADIGGKALWVGALVGNLQNEQGRIGLNLSADTGGLHGTAQISNYLVSAAGQTVTVNGQANLSGQSFSASGQAGEASAIVSANGGIADALPMLGNFFAVRPTGEGYSARALLNDIDVANLKIAPDLKGQLSGEANFNDGGGTFFVKSDALQIGPKTLPARVEGTLLGGNWRLRGFLGESDFTAGLNSRSEVFGQANLRALPLGAGVAAITGTTPGEGVVTGVARFRFPLADPAAGSATVVAERIRVSSVTTLAGNTDTTSSTASAATPTTTPATIAAPTSNGPGLGVRSGYTNPAPAASTAPVNTVTETLMGSGTLDFANRELRNINVQLSGAGTWDIQGQYTKQKVDLSAKFTNTTFTPVLRLLPGVADLQPSLKGTVTLSAAGTYDRPRGLLRAQSLVGSVAGLSLQVPDFAGDLPDSGAFTAGGRILTGGTVGSDGQLNIAGQLTLGKLSGTTVKFAGLLAPQALGALPNTTATLTQDGESWRIDALSRSTNPTTGAGSLQLSGTVSPRWDLTLAARNYNLPLSVIYAKESALTGDLRAEQTGDLIHVSGSADFARLTLGRVNAPTTIAGPAGSASPSDPNAPVNFVSPLPEEYTTFPKPVQEGETVQKPALPFLDRVVLDDVQIHAPNGIRVDENLARAEFGTTGLTVSGTAARPRIAGEILSQRGSIFLRENEFRITEGNVKFSGEGLYPTFHIVAQGVVQNSAATPPQQVPITLSVDGDFRTVAGQPNVLHLETKLSCTNSAGAGCVNPVTKNPYSEPELYALVVTGVPDLSSLPQNLSALGSSALQTALNVFVLGEIERTLAKALGVDVFRLSPTLSTDGELNATFTVGSYLTRDLFLQYQVDLRGVGLIGAKYTTPDNKFTFEVSTPLIGLNLQSIRPSFSAGYNINNKASITVGVENNAQTQSTVYKFGVTYRIGAR</sequence>
<evidence type="ECO:0000256" key="3">
    <source>
        <dbReference type="ARBA" id="ARBA00022989"/>
    </source>
</evidence>
<protein>
    <recommendedName>
        <fullName evidence="7">Translocation and assembly module TamB C-terminal domain-containing protein</fullName>
    </recommendedName>
</protein>
<keyword evidence="3 6" id="KW-1133">Transmembrane helix</keyword>
<feature type="region of interest" description="Disordered" evidence="5">
    <location>
        <begin position="1"/>
        <end position="20"/>
    </location>
</feature>
<reference evidence="8 9" key="1">
    <citation type="submission" date="2024-02" db="EMBL/GenBank/DDBJ databases">
        <title>Deinococcus xinjiangensis NBRC 107630.</title>
        <authorList>
            <person name="Ichikawa N."/>
            <person name="Katano-Makiyama Y."/>
            <person name="Hidaka K."/>
        </authorList>
    </citation>
    <scope>NUCLEOTIDE SEQUENCE [LARGE SCALE GENOMIC DNA]</scope>
    <source>
        <strain evidence="8 9">NBRC 107630</strain>
    </source>
</reference>
<keyword evidence="4 6" id="KW-0472">Membrane</keyword>
<feature type="region of interest" description="Disordered" evidence="5">
    <location>
        <begin position="2689"/>
        <end position="2719"/>
    </location>
</feature>
<keyword evidence="2 6" id="KW-0812">Transmembrane</keyword>
<comment type="caution">
    <text evidence="8">The sequence shown here is derived from an EMBL/GenBank/DDBJ whole genome shotgun (WGS) entry which is preliminary data.</text>
</comment>
<evidence type="ECO:0000256" key="6">
    <source>
        <dbReference type="SAM" id="Phobius"/>
    </source>
</evidence>
<evidence type="ECO:0000313" key="8">
    <source>
        <dbReference type="EMBL" id="GAA5501987.1"/>
    </source>
</evidence>
<dbReference type="RefSeq" id="WP_353541957.1">
    <property type="nucleotide sequence ID" value="NZ_BAABRN010000016.1"/>
</dbReference>
<gene>
    <name evidence="8" type="ORF">Dxin01_01726</name>
</gene>
<dbReference type="InterPro" id="IPR007452">
    <property type="entry name" value="TamB_C"/>
</dbReference>
<evidence type="ECO:0000256" key="5">
    <source>
        <dbReference type="SAM" id="MobiDB-lite"/>
    </source>
</evidence>
<dbReference type="EMBL" id="BAABRN010000016">
    <property type="protein sequence ID" value="GAA5501987.1"/>
    <property type="molecule type" value="Genomic_DNA"/>
</dbReference>
<evidence type="ECO:0000259" key="7">
    <source>
        <dbReference type="Pfam" id="PF04357"/>
    </source>
</evidence>
<comment type="subcellular location">
    <subcellularLocation>
        <location evidence="1">Membrane</location>
        <topology evidence="1">Single-pass membrane protein</topology>
    </subcellularLocation>
</comment>
<name>A0ABP9V9N4_9DEIO</name>
<accession>A0ABP9V9N4</accession>